<keyword evidence="3" id="KW-0687">Ribonucleoprotein</keyword>
<dbReference type="FunCoup" id="L9KUC8">
    <property type="interactions" value="8"/>
</dbReference>
<dbReference type="CDD" id="cd09579">
    <property type="entry name" value="SAM_Samd7_11"/>
    <property type="match status" value="1"/>
</dbReference>
<dbReference type="PROSITE" id="PS50105">
    <property type="entry name" value="SAM_DOMAIN"/>
    <property type="match status" value="1"/>
</dbReference>
<dbReference type="GO" id="GO:0006412">
    <property type="term" value="P:translation"/>
    <property type="evidence" value="ECO:0007669"/>
    <property type="project" value="InterPro"/>
</dbReference>
<evidence type="ECO:0000256" key="3">
    <source>
        <dbReference type="ARBA" id="ARBA00023274"/>
    </source>
</evidence>
<evidence type="ECO:0000256" key="6">
    <source>
        <dbReference type="SAM" id="MobiDB-lite"/>
    </source>
</evidence>
<dbReference type="GO" id="GO:0005634">
    <property type="term" value="C:nucleus"/>
    <property type="evidence" value="ECO:0007669"/>
    <property type="project" value="TreeGrafter"/>
</dbReference>
<evidence type="ECO:0000256" key="4">
    <source>
        <dbReference type="ARBA" id="ARBA00035246"/>
    </source>
</evidence>
<dbReference type="PANTHER" id="PTHR12247">
    <property type="entry name" value="POLYCOMB GROUP PROTEIN"/>
    <property type="match status" value="1"/>
</dbReference>
<dbReference type="STRING" id="246437.L9KUC8"/>
<dbReference type="GO" id="GO:0005840">
    <property type="term" value="C:ribosome"/>
    <property type="evidence" value="ECO:0007669"/>
    <property type="project" value="UniProtKB-KW"/>
</dbReference>
<dbReference type="SUPFAM" id="SSF56053">
    <property type="entry name" value="Ribosomal protein L6"/>
    <property type="match status" value="1"/>
</dbReference>
<dbReference type="InterPro" id="IPR036789">
    <property type="entry name" value="Ribosomal_uL6-like_a/b-dom_sf"/>
</dbReference>
<dbReference type="SUPFAM" id="SSF47769">
    <property type="entry name" value="SAM/Pointed domain"/>
    <property type="match status" value="1"/>
</dbReference>
<dbReference type="SMART" id="SM00454">
    <property type="entry name" value="SAM"/>
    <property type="match status" value="1"/>
</dbReference>
<dbReference type="InterPro" id="IPR013761">
    <property type="entry name" value="SAM/pointed_sf"/>
</dbReference>
<dbReference type="InterPro" id="IPR020040">
    <property type="entry name" value="Ribosomal_uL6_a/b-dom"/>
</dbReference>
<reference evidence="9" key="2">
    <citation type="journal article" date="2013" name="Nat. Commun.">
        <title>Genome of the Chinese tree shrew.</title>
        <authorList>
            <person name="Fan Y."/>
            <person name="Huang Z.Y."/>
            <person name="Cao C.C."/>
            <person name="Chen C.S."/>
            <person name="Chen Y.X."/>
            <person name="Fan D.D."/>
            <person name="He J."/>
            <person name="Hou H.L."/>
            <person name="Hu L."/>
            <person name="Hu X.T."/>
            <person name="Jiang X.T."/>
            <person name="Lai R."/>
            <person name="Lang Y.S."/>
            <person name="Liang B."/>
            <person name="Liao S.G."/>
            <person name="Mu D."/>
            <person name="Ma Y.Y."/>
            <person name="Niu Y.Y."/>
            <person name="Sun X.Q."/>
            <person name="Xia J.Q."/>
            <person name="Xiao J."/>
            <person name="Xiong Z.Q."/>
            <person name="Xu L."/>
            <person name="Yang L."/>
            <person name="Zhang Y."/>
            <person name="Zhao W."/>
            <person name="Zhao X.D."/>
            <person name="Zheng Y.T."/>
            <person name="Zhou J.M."/>
            <person name="Zhu Y.B."/>
            <person name="Zhang G.J."/>
            <person name="Wang J."/>
            <person name="Yao Y.G."/>
        </authorList>
    </citation>
    <scope>NUCLEOTIDE SEQUENCE [LARGE SCALE GENOMIC DNA]</scope>
</reference>
<evidence type="ECO:0000256" key="1">
    <source>
        <dbReference type="ARBA" id="ARBA00009356"/>
    </source>
</evidence>
<dbReference type="InterPro" id="IPR001660">
    <property type="entry name" value="SAM"/>
</dbReference>
<feature type="region of interest" description="Disordered" evidence="6">
    <location>
        <begin position="97"/>
        <end position="116"/>
    </location>
</feature>
<keyword evidence="2" id="KW-0689">Ribosomal protein</keyword>
<keyword evidence="9" id="KW-1185">Reference proteome</keyword>
<dbReference type="GO" id="GO:0003735">
    <property type="term" value="F:structural constituent of ribosome"/>
    <property type="evidence" value="ECO:0007669"/>
    <property type="project" value="InterPro"/>
</dbReference>
<dbReference type="Gene3D" id="1.10.150.50">
    <property type="entry name" value="Transcription Factor, Ets-1"/>
    <property type="match status" value="1"/>
</dbReference>
<dbReference type="EMBL" id="KB320711">
    <property type="protein sequence ID" value="ELW64797.1"/>
    <property type="molecule type" value="Genomic_DNA"/>
</dbReference>
<name>L9KUC8_TUPCH</name>
<proteinExistence type="inferred from homology"/>
<evidence type="ECO:0000256" key="2">
    <source>
        <dbReference type="ARBA" id="ARBA00022980"/>
    </source>
</evidence>
<dbReference type="eggNOG" id="KOG3829">
    <property type="taxonomic scope" value="Eukaryota"/>
</dbReference>
<dbReference type="GO" id="GO:0045892">
    <property type="term" value="P:negative regulation of DNA-templated transcription"/>
    <property type="evidence" value="ECO:0007669"/>
    <property type="project" value="TreeGrafter"/>
</dbReference>
<dbReference type="GO" id="GO:0042393">
    <property type="term" value="F:histone binding"/>
    <property type="evidence" value="ECO:0007669"/>
    <property type="project" value="TreeGrafter"/>
</dbReference>
<evidence type="ECO:0000259" key="7">
    <source>
        <dbReference type="PROSITE" id="PS50105"/>
    </source>
</evidence>
<dbReference type="Pfam" id="PF00347">
    <property type="entry name" value="Ribosomal_L6"/>
    <property type="match status" value="1"/>
</dbReference>
<dbReference type="Pfam" id="PF00536">
    <property type="entry name" value="SAM_1"/>
    <property type="match status" value="1"/>
</dbReference>
<gene>
    <name evidence="8" type="ORF">TREES_T100010669</name>
</gene>
<comment type="similarity">
    <text evidence="1">Belongs to the universal ribosomal protein uL6 family.</text>
</comment>
<evidence type="ECO:0000313" key="8">
    <source>
        <dbReference type="EMBL" id="ELW64797.1"/>
    </source>
</evidence>
<dbReference type="FunFam" id="3.90.930.12:FF:000005">
    <property type="entry name" value="60S ribosomal protein L9"/>
    <property type="match status" value="1"/>
</dbReference>
<dbReference type="Proteomes" id="UP000011518">
    <property type="component" value="Unassembled WGS sequence"/>
</dbReference>
<accession>L9KUC8</accession>
<dbReference type="InParanoid" id="L9KUC8"/>
<dbReference type="InterPro" id="IPR050548">
    <property type="entry name" value="PcG_chromatin_remod_factors"/>
</dbReference>
<dbReference type="PANTHER" id="PTHR12247:SF89">
    <property type="entry name" value="STERILE ALPHA MOTIF DOMAIN-CONTAINING PROTEIN 7"/>
    <property type="match status" value="1"/>
</dbReference>
<sequence>MKIILSNQTVDIPENVDITLKGRTVIVKGPRGTLQRDFNHIDVELSLLGKKEKRLWVDKWWGNRRELATIRTICSQVQNTIKGVTLGFHYRMRTPSVARDTDDKRSDGREPFIDSIGAAEDPTGSLTIWTSTYGQVITKFGDGVRPYIVLSSNVMTEMEMYAIYQQRRMEKVHPKGLASSGVPFPYGSGIPAGPATYHGRTMLPASDLHFHRSTLKNLQGNPMLMATGPHFIENWGQKCRRLRRGTGNPKVLDIDIESSKSQVEEKVLGQTHTIPYEEDEYAKDAEIESQDNQKASEANEKPTTMLDNTYEELEPTHRKPWASHGTSLEVKAWDSEKEKPSEQVFAACSEKNGICPPAPQPTLPGAQALAPTGESFSLDEDMQKWTVDDVHSFISSLPGCSDYAQVFKDHAIDGETLPLLTEEHLRGTMGLKLGPALKIQSQVSQHMGSMFYKKTLSLSAQTRQAFDQSAETSLLDFNSWSDTLSIPHSQDIIIAKETEQDMRN</sequence>
<dbReference type="AlphaFoldDB" id="L9KUC8"/>
<protein>
    <recommendedName>
        <fullName evidence="4">Large ribosomal subunit protein uL6</fullName>
    </recommendedName>
    <alternativeName>
        <fullName evidence="5">60S ribosomal protein L9</fullName>
    </alternativeName>
</protein>
<reference evidence="9" key="1">
    <citation type="submission" date="2012-07" db="EMBL/GenBank/DDBJ databases">
        <title>Genome of the Chinese tree shrew, a rising model animal genetically related to primates.</title>
        <authorList>
            <person name="Zhang G."/>
            <person name="Fan Y."/>
            <person name="Yao Y."/>
            <person name="Huang Z."/>
        </authorList>
    </citation>
    <scope>NUCLEOTIDE SEQUENCE [LARGE SCALE GENOMIC DNA]</scope>
</reference>
<dbReference type="GO" id="GO:0003682">
    <property type="term" value="F:chromatin binding"/>
    <property type="evidence" value="ECO:0007669"/>
    <property type="project" value="TreeGrafter"/>
</dbReference>
<dbReference type="GO" id="GO:0019843">
    <property type="term" value="F:rRNA binding"/>
    <property type="evidence" value="ECO:0007669"/>
    <property type="project" value="InterPro"/>
</dbReference>
<dbReference type="GO" id="GO:1990904">
    <property type="term" value="C:ribonucleoprotein complex"/>
    <property type="evidence" value="ECO:0007669"/>
    <property type="project" value="UniProtKB-KW"/>
</dbReference>
<dbReference type="Gene3D" id="3.90.930.12">
    <property type="entry name" value="Ribosomal protein L6, alpha-beta domain"/>
    <property type="match status" value="1"/>
</dbReference>
<evidence type="ECO:0000313" key="9">
    <source>
        <dbReference type="Proteomes" id="UP000011518"/>
    </source>
</evidence>
<evidence type="ECO:0000256" key="5">
    <source>
        <dbReference type="ARBA" id="ARBA00035349"/>
    </source>
</evidence>
<organism evidence="8 9">
    <name type="scientific">Tupaia chinensis</name>
    <name type="common">Chinese tree shrew</name>
    <name type="synonym">Tupaia belangeri chinensis</name>
    <dbReference type="NCBI Taxonomy" id="246437"/>
    <lineage>
        <taxon>Eukaryota</taxon>
        <taxon>Metazoa</taxon>
        <taxon>Chordata</taxon>
        <taxon>Craniata</taxon>
        <taxon>Vertebrata</taxon>
        <taxon>Euteleostomi</taxon>
        <taxon>Mammalia</taxon>
        <taxon>Eutheria</taxon>
        <taxon>Euarchontoglires</taxon>
        <taxon>Scandentia</taxon>
        <taxon>Tupaiidae</taxon>
        <taxon>Tupaia</taxon>
    </lineage>
</organism>
<feature type="domain" description="SAM" evidence="7">
    <location>
        <begin position="385"/>
        <end position="431"/>
    </location>
</feature>
<feature type="compositionally biased region" description="Basic and acidic residues" evidence="6">
    <location>
        <begin position="99"/>
        <end position="112"/>
    </location>
</feature>